<name>A0A9E7CXG7_ALIAG</name>
<reference evidence="7" key="1">
    <citation type="journal article" date="2022" name="G3 (Bethesda)">
        <title>Unveiling the complete genome sequence of Alicyclobacillus acidoterrestris DSM 3922T, a taint-producing strain.</title>
        <authorList>
            <person name="Leonardo I.C."/>
            <person name="Barreto Crespo M.T."/>
            <person name="Gaspar F.B."/>
        </authorList>
    </citation>
    <scope>NUCLEOTIDE SEQUENCE [LARGE SCALE GENOMIC DNA]</scope>
    <source>
        <strain evidence="7">DSM 3922</strain>
    </source>
</reference>
<dbReference type="PANTHER" id="PTHR11085:SF10">
    <property type="entry name" value="NAD-DEPENDENT PROTEIN DEACYLASE SIRTUIN-5, MITOCHONDRIAL-RELATED"/>
    <property type="match status" value="1"/>
</dbReference>
<dbReference type="GO" id="GO:0046872">
    <property type="term" value="F:metal ion binding"/>
    <property type="evidence" value="ECO:0007669"/>
    <property type="project" value="UniProtKB-KW"/>
</dbReference>
<evidence type="ECO:0000256" key="4">
    <source>
        <dbReference type="PROSITE-ProRule" id="PRU00236"/>
    </source>
</evidence>
<dbReference type="KEGG" id="aaco:K1I37_11950"/>
<feature type="binding site" evidence="4">
    <location>
        <position position="130"/>
    </location>
    <ligand>
        <name>Zn(2+)</name>
        <dbReference type="ChEBI" id="CHEBI:29105"/>
    </ligand>
</feature>
<dbReference type="Gene3D" id="3.40.50.1220">
    <property type="entry name" value="TPP-binding domain"/>
    <property type="match status" value="1"/>
</dbReference>
<evidence type="ECO:0000256" key="2">
    <source>
        <dbReference type="ARBA" id="ARBA00022679"/>
    </source>
</evidence>
<dbReference type="Pfam" id="PF02146">
    <property type="entry name" value="SIR2"/>
    <property type="match status" value="1"/>
</dbReference>
<keyword evidence="3" id="KW-0520">NAD</keyword>
<dbReference type="Gene3D" id="3.30.1600.10">
    <property type="entry name" value="SIR2/SIRT2 'Small Domain"/>
    <property type="match status" value="1"/>
</dbReference>
<dbReference type="InterPro" id="IPR029035">
    <property type="entry name" value="DHS-like_NAD/FAD-binding_dom"/>
</dbReference>
<dbReference type="Proteomes" id="UP000829401">
    <property type="component" value="Chromosome"/>
</dbReference>
<dbReference type="EC" id="2.3.1.286" evidence="1"/>
<protein>
    <recommendedName>
        <fullName evidence="1">protein acetyllysine N-acetyltransferase</fullName>
        <ecNumber evidence="1">2.3.1.286</ecNumber>
    </recommendedName>
</protein>
<organism evidence="6 7">
    <name type="scientific">Alicyclobacillus acidoterrestris (strain ATCC 49025 / DSM 3922 / CIP 106132 / NCIMB 13137 / GD3B)</name>
    <dbReference type="NCBI Taxonomy" id="1356854"/>
    <lineage>
        <taxon>Bacteria</taxon>
        <taxon>Bacillati</taxon>
        <taxon>Bacillota</taxon>
        <taxon>Bacilli</taxon>
        <taxon>Bacillales</taxon>
        <taxon>Alicyclobacillaceae</taxon>
        <taxon>Alicyclobacillus</taxon>
    </lineage>
</organism>
<evidence type="ECO:0000256" key="1">
    <source>
        <dbReference type="ARBA" id="ARBA00012928"/>
    </source>
</evidence>
<dbReference type="PROSITE" id="PS50305">
    <property type="entry name" value="SIRTUIN"/>
    <property type="match status" value="1"/>
</dbReference>
<feature type="binding site" evidence="4">
    <location>
        <position position="127"/>
    </location>
    <ligand>
        <name>Zn(2+)</name>
        <dbReference type="ChEBI" id="CHEBI:29105"/>
    </ligand>
</feature>
<dbReference type="OrthoDB" id="9800582at2"/>
<dbReference type="SUPFAM" id="SSF52467">
    <property type="entry name" value="DHS-like NAD/FAD-binding domain"/>
    <property type="match status" value="1"/>
</dbReference>
<proteinExistence type="predicted"/>
<evidence type="ECO:0000259" key="5">
    <source>
        <dbReference type="PROSITE" id="PS50305"/>
    </source>
</evidence>
<dbReference type="InterPro" id="IPR026590">
    <property type="entry name" value="Ssirtuin_cat_dom"/>
</dbReference>
<dbReference type="GO" id="GO:0070403">
    <property type="term" value="F:NAD+ binding"/>
    <property type="evidence" value="ECO:0007669"/>
    <property type="project" value="InterPro"/>
</dbReference>
<dbReference type="EMBL" id="CP080467">
    <property type="protein sequence ID" value="UNO50873.1"/>
    <property type="molecule type" value="Genomic_DNA"/>
</dbReference>
<dbReference type="PANTHER" id="PTHR11085">
    <property type="entry name" value="NAD-DEPENDENT PROTEIN DEACYLASE SIRTUIN-5, MITOCHONDRIAL-RELATED"/>
    <property type="match status" value="1"/>
</dbReference>
<feature type="binding site" evidence="4">
    <location>
        <position position="150"/>
    </location>
    <ligand>
        <name>Zn(2+)</name>
        <dbReference type="ChEBI" id="CHEBI:29105"/>
    </ligand>
</feature>
<evidence type="ECO:0000313" key="7">
    <source>
        <dbReference type="Proteomes" id="UP000829401"/>
    </source>
</evidence>
<dbReference type="AlphaFoldDB" id="A0A9E7CXG7"/>
<feature type="binding site" evidence="4">
    <location>
        <position position="147"/>
    </location>
    <ligand>
        <name>Zn(2+)</name>
        <dbReference type="ChEBI" id="CHEBI:29105"/>
    </ligand>
</feature>
<dbReference type="InterPro" id="IPR026591">
    <property type="entry name" value="Sirtuin_cat_small_dom_sf"/>
</dbReference>
<keyword evidence="7" id="KW-1185">Reference proteome</keyword>
<evidence type="ECO:0000256" key="3">
    <source>
        <dbReference type="ARBA" id="ARBA00023027"/>
    </source>
</evidence>
<keyword evidence="4" id="KW-0862">Zinc</keyword>
<sequence>MYELGAANTNELDVQGLTNRLNHRNTVALTGAGISVASGLPLGNEAVNGIPLNALFLFDTWTQRPNQAYDAYRSILSRWRQASPNAAHRVLAAHQIRIITQNIDGLHRDAGSRDVIELHGNLRELVCLTCESVFSSDLALQHSIPSCPTCGKQLFSGFIMEGHPVRHIARAVEWVAAAEYLLVIGTQLAMDPVRRLREIARERGADVFWISDKAEHWLPVLFGETTHS</sequence>
<keyword evidence="2" id="KW-0808">Transferase</keyword>
<gene>
    <name evidence="6" type="ORF">K1I37_11950</name>
</gene>
<dbReference type="InterPro" id="IPR003000">
    <property type="entry name" value="Sirtuin"/>
</dbReference>
<dbReference type="GO" id="GO:0017136">
    <property type="term" value="F:histone deacetylase activity, NAD-dependent"/>
    <property type="evidence" value="ECO:0007669"/>
    <property type="project" value="TreeGrafter"/>
</dbReference>
<keyword evidence="4" id="KW-0479">Metal-binding</keyword>
<accession>A0A9E7CXG7</accession>
<dbReference type="InterPro" id="IPR050134">
    <property type="entry name" value="NAD-dep_sirtuin_deacylases"/>
</dbReference>
<evidence type="ECO:0000313" key="6">
    <source>
        <dbReference type="EMBL" id="UNO50873.1"/>
    </source>
</evidence>
<feature type="domain" description="Deacetylase sirtuin-type" evidence="5">
    <location>
        <begin position="7"/>
        <end position="228"/>
    </location>
</feature>
<feature type="active site" description="Proton acceptor" evidence="4">
    <location>
        <position position="119"/>
    </location>
</feature>
<dbReference type="RefSeq" id="WP_081654011.1">
    <property type="nucleotide sequence ID" value="NZ_AURB01000101.1"/>
</dbReference>